<evidence type="ECO:0000313" key="3">
    <source>
        <dbReference type="Proteomes" id="UP001064632"/>
    </source>
</evidence>
<reference evidence="2" key="1">
    <citation type="submission" date="2022-09" db="EMBL/GenBank/DDBJ databases">
        <title>Tahibacter sp. nov., isolated from a fresh water.</title>
        <authorList>
            <person name="Baek J.H."/>
            <person name="Lee J.K."/>
            <person name="Kim J.M."/>
            <person name="Jeon C.O."/>
        </authorList>
    </citation>
    <scope>NUCLEOTIDE SEQUENCE</scope>
    <source>
        <strain evidence="2">W38</strain>
    </source>
</reference>
<keyword evidence="3" id="KW-1185">Reference proteome</keyword>
<gene>
    <name evidence="2" type="ORF">N4264_15070</name>
</gene>
<dbReference type="RefSeq" id="WP_261693059.1">
    <property type="nucleotide sequence ID" value="NZ_CP104694.1"/>
</dbReference>
<organism evidence="2 3">
    <name type="scientific">Tahibacter amnicola</name>
    <dbReference type="NCBI Taxonomy" id="2976241"/>
    <lineage>
        <taxon>Bacteria</taxon>
        <taxon>Pseudomonadati</taxon>
        <taxon>Pseudomonadota</taxon>
        <taxon>Gammaproteobacteria</taxon>
        <taxon>Lysobacterales</taxon>
        <taxon>Rhodanobacteraceae</taxon>
        <taxon>Tahibacter</taxon>
    </lineage>
</organism>
<evidence type="ECO:0000256" key="1">
    <source>
        <dbReference type="SAM" id="SignalP"/>
    </source>
</evidence>
<feature type="signal peptide" evidence="1">
    <location>
        <begin position="1"/>
        <end position="35"/>
    </location>
</feature>
<dbReference type="Proteomes" id="UP001064632">
    <property type="component" value="Chromosome"/>
</dbReference>
<protein>
    <submittedName>
        <fullName evidence="2">Uncharacterized protein</fullName>
    </submittedName>
</protein>
<keyword evidence="1" id="KW-0732">Signal</keyword>
<dbReference type="EMBL" id="CP104694">
    <property type="protein sequence ID" value="UXI66073.1"/>
    <property type="molecule type" value="Genomic_DNA"/>
</dbReference>
<proteinExistence type="predicted"/>
<evidence type="ECO:0000313" key="2">
    <source>
        <dbReference type="EMBL" id="UXI66073.1"/>
    </source>
</evidence>
<name>A0ABY6BA96_9GAMM</name>
<accession>A0ABY6BA96</accession>
<feature type="chain" id="PRO_5045071606" evidence="1">
    <location>
        <begin position="36"/>
        <end position="134"/>
    </location>
</feature>
<sequence>MNRFANTLASKPLHCRRSMLGLLLFGLVAAATVTAADSSSPRHTFFMRGQIVELKDVKLVICTGRADGATVGQELDVVHHQRVSTGPRGMGEYRREVVGKVRIDAIVDDHYAEATVISGKADQYDSVELAERKQ</sequence>